<evidence type="ECO:0000313" key="2">
    <source>
        <dbReference type="Proteomes" id="UP000002484"/>
    </source>
</evidence>
<protein>
    <recommendedName>
        <fullName evidence="3">SWIM-type domain-containing protein</fullName>
    </recommendedName>
</protein>
<evidence type="ECO:0000313" key="1">
    <source>
        <dbReference type="EMBL" id="ADP84395.1"/>
    </source>
</evidence>
<reference evidence="1 2" key="1">
    <citation type="submission" date="2010-10" db="EMBL/GenBank/DDBJ databases">
        <title>Complete sequence of Frankia sp. EuI1c.</title>
        <authorList>
            <consortium name="US DOE Joint Genome Institute"/>
            <person name="Lucas S."/>
            <person name="Copeland A."/>
            <person name="Lapidus A."/>
            <person name="Cheng J.-F."/>
            <person name="Bruce D."/>
            <person name="Goodwin L."/>
            <person name="Pitluck S."/>
            <person name="Chertkov O."/>
            <person name="Detter J.C."/>
            <person name="Han C."/>
            <person name="Tapia R."/>
            <person name="Land M."/>
            <person name="Hauser L."/>
            <person name="Jeffries C."/>
            <person name="Kyrpides N."/>
            <person name="Ivanova N."/>
            <person name="Mikhailova N."/>
            <person name="Beauchemin N."/>
            <person name="Sen A."/>
            <person name="Sur S.A."/>
            <person name="Gtari M."/>
            <person name="Wall L."/>
            <person name="Tisa L."/>
            <person name="Woyke T."/>
        </authorList>
    </citation>
    <scope>NUCLEOTIDE SEQUENCE [LARGE SCALE GENOMIC DNA]</scope>
    <source>
        <strain evidence="2">DSM 45817 / CECT 9037 / EuI1c</strain>
    </source>
</reference>
<keyword evidence="2" id="KW-1185">Reference proteome</keyword>
<dbReference type="InterPro" id="IPR046053">
    <property type="entry name" value="DUF6011"/>
</dbReference>
<dbReference type="RefSeq" id="WP_013427508.1">
    <property type="nucleotide sequence ID" value="NC_014666.1"/>
</dbReference>
<gene>
    <name evidence="1" type="ordered locus">FraEuI1c_6414</name>
</gene>
<dbReference type="InParanoid" id="E3J731"/>
<dbReference type="EMBL" id="CP002299">
    <property type="protein sequence ID" value="ADP84395.1"/>
    <property type="molecule type" value="Genomic_DNA"/>
</dbReference>
<proteinExistence type="predicted"/>
<name>E3J731_PSEI1</name>
<sequence>MTDLLTPTRDPFAGLDPFGADTDEMAARFAAVVADFTPAPAPTCLGCGRALRSARSIAAGMGPTCLRNARRRAALLAGSFTDRQIEAAVEAVEDGAVIPAETPRVWLIVGSKGDEIYTTDGAVCDCLAGQNGRACWHLAATALVTPAVAA</sequence>
<dbReference type="Pfam" id="PF19474">
    <property type="entry name" value="DUF6011"/>
    <property type="match status" value="1"/>
</dbReference>
<dbReference type="KEGG" id="fri:FraEuI1c_6414"/>
<organism evidence="1 2">
    <name type="scientific">Pseudofrankia inefficax (strain DSM 45817 / CECT 9037 / DDB 130130 / EuI1c)</name>
    <name type="common">Frankia inefficax</name>
    <dbReference type="NCBI Taxonomy" id="298654"/>
    <lineage>
        <taxon>Bacteria</taxon>
        <taxon>Bacillati</taxon>
        <taxon>Actinomycetota</taxon>
        <taxon>Actinomycetes</taxon>
        <taxon>Frankiales</taxon>
        <taxon>Frankiaceae</taxon>
        <taxon>Pseudofrankia</taxon>
    </lineage>
</organism>
<dbReference type="Proteomes" id="UP000002484">
    <property type="component" value="Chromosome"/>
</dbReference>
<dbReference type="HOGENOM" id="CLU_1737888_0_0_11"/>
<evidence type="ECO:0008006" key="3">
    <source>
        <dbReference type="Google" id="ProtNLM"/>
    </source>
</evidence>
<dbReference type="AlphaFoldDB" id="E3J731"/>
<accession>E3J731</accession>
<dbReference type="OrthoDB" id="3213965at2"/>
<dbReference type="STRING" id="298654.FraEuI1c_6414"/>